<dbReference type="GO" id="GO:0022857">
    <property type="term" value="F:transmembrane transporter activity"/>
    <property type="evidence" value="ECO:0007669"/>
    <property type="project" value="InterPro"/>
</dbReference>
<dbReference type="STRING" id="34004.SAMN04488021_15316"/>
<dbReference type="Gene3D" id="3.40.190.120">
    <property type="entry name" value="Osmoprotection protein (prox), domain 2"/>
    <property type="match status" value="1"/>
</dbReference>
<dbReference type="PANTHER" id="PTHR42941">
    <property type="entry name" value="SLL1037 PROTEIN"/>
    <property type="match status" value="1"/>
</dbReference>
<dbReference type="Pfam" id="PF16868">
    <property type="entry name" value="NMT1_3"/>
    <property type="match status" value="1"/>
</dbReference>
<gene>
    <name evidence="3" type="ORF">SAMN04488021_15316</name>
</gene>
<evidence type="ECO:0000256" key="1">
    <source>
        <dbReference type="SAM" id="Phobius"/>
    </source>
</evidence>
<dbReference type="GO" id="GO:0043190">
    <property type="term" value="C:ATP-binding cassette (ABC) transporter complex"/>
    <property type="evidence" value="ECO:0007669"/>
    <property type="project" value="InterPro"/>
</dbReference>
<feature type="domain" description="ABC-type glycine betaine transport system substrate-binding" evidence="2">
    <location>
        <begin position="23"/>
        <end position="286"/>
    </location>
</feature>
<accession>A0A1I3ESA8</accession>
<keyword evidence="1" id="KW-1133">Transmembrane helix</keyword>
<dbReference type="Gene3D" id="3.40.190.10">
    <property type="entry name" value="Periplasmic binding protein-like II"/>
    <property type="match status" value="3"/>
</dbReference>
<dbReference type="CDD" id="cd13528">
    <property type="entry name" value="PBP2_osmoprotectants"/>
    <property type="match status" value="1"/>
</dbReference>
<keyword evidence="4" id="KW-1185">Reference proteome</keyword>
<evidence type="ECO:0000313" key="3">
    <source>
        <dbReference type="EMBL" id="SFI01865.1"/>
    </source>
</evidence>
<dbReference type="Pfam" id="PF04069">
    <property type="entry name" value="OpuAC"/>
    <property type="match status" value="1"/>
</dbReference>
<dbReference type="AlphaFoldDB" id="A0A1I3ESA8"/>
<protein>
    <submittedName>
        <fullName evidence="3">NMT1-like family protein</fullName>
    </submittedName>
</protein>
<keyword evidence="1" id="KW-0812">Transmembrane</keyword>
<dbReference type="PROSITE" id="PS51257">
    <property type="entry name" value="PROKAR_LIPOPROTEIN"/>
    <property type="match status" value="1"/>
</dbReference>
<feature type="transmembrane region" description="Helical" evidence="1">
    <location>
        <begin position="591"/>
        <end position="610"/>
    </location>
</feature>
<reference evidence="3 4" key="1">
    <citation type="submission" date="2016-10" db="EMBL/GenBank/DDBJ databases">
        <authorList>
            <person name="de Groot N.N."/>
        </authorList>
    </citation>
    <scope>NUCLEOTIDE SEQUENCE [LARGE SCALE GENOMIC DNA]</scope>
    <source>
        <strain evidence="3 4">DSM 8537</strain>
    </source>
</reference>
<proteinExistence type="predicted"/>
<keyword evidence="1" id="KW-0472">Membrane</keyword>
<dbReference type="Proteomes" id="UP000183635">
    <property type="component" value="Unassembled WGS sequence"/>
</dbReference>
<dbReference type="EMBL" id="FOPU01000053">
    <property type="protein sequence ID" value="SFI01865.1"/>
    <property type="molecule type" value="Genomic_DNA"/>
</dbReference>
<evidence type="ECO:0000313" key="4">
    <source>
        <dbReference type="Proteomes" id="UP000183635"/>
    </source>
</evidence>
<dbReference type="InterPro" id="IPR011852">
    <property type="entry name" value="TRAP_TAXI"/>
</dbReference>
<name>A0A1I3ESA8_9RHOB</name>
<sequence length="616" mass="64526">MSLGRILSILLFVGILVGCAQRDTLRIGGKDFGENQILSEMIAALAEAEGIPVTRRIGLGPTRMNLEALKRGDIDLYAEYNGTGLVMLGQPALTDGDAAQERVEALYKPLGLVWGPRFGFGNTYGLLMRADTAAALGVTRVSDLVERAGDLSIGIESDFQSRPLDGFGPLTSRYGMSFALIRAVELEQRAQLYDLLLDGSLEVIEGFTTDGQIADYGLVLLEDDLGFFRAYEAAPFARADALERFPALSGVFASLAGRIDDALMQELNRRVDIDGYPPRAVARAALVEMGLLADAGTVDANEPLVLAASDIAAGGRDVNAALRAVRAAFPGRPVQLVETASPLGLIAEGRARLALAGAEEFFALDASGAPAPSGVFEAVGVVGDAVLHILALDPGVTDIRQADMVATAAEGSGSAAAADTLMRGFGLDAPVAHLGAETPEGLAAAILASGADAAVLMAPLGNPVVERLVAAGNARLLPLHGWEDGPNLVRYPYLRQMRIAARTYQGQGQPVETLASQLVLAGTGPVERDAIGDQGPGTVTLAQSLPLAADTVQSINAALPNRIDVDPSLPQAPVLAPQMPDAPAPMNPAPGVSLLSVLLLLMLLWMLWLYGRPERR</sequence>
<dbReference type="RefSeq" id="WP_074970856.1">
    <property type="nucleotide sequence ID" value="NZ_CBCRYP010000001.1"/>
</dbReference>
<dbReference type="InterPro" id="IPR007210">
    <property type="entry name" value="ABC_Gly_betaine_transp_sub-bd"/>
</dbReference>
<dbReference type="OrthoDB" id="9781705at2"/>
<organism evidence="3 4">
    <name type="scientific">Paracoccus aminovorans</name>
    <dbReference type="NCBI Taxonomy" id="34004"/>
    <lineage>
        <taxon>Bacteria</taxon>
        <taxon>Pseudomonadati</taxon>
        <taxon>Pseudomonadota</taxon>
        <taxon>Alphaproteobacteria</taxon>
        <taxon>Rhodobacterales</taxon>
        <taxon>Paracoccaceae</taxon>
        <taxon>Paracoccus</taxon>
    </lineage>
</organism>
<evidence type="ECO:0000259" key="2">
    <source>
        <dbReference type="Pfam" id="PF04069"/>
    </source>
</evidence>
<dbReference type="PANTHER" id="PTHR42941:SF1">
    <property type="entry name" value="SLL1037 PROTEIN"/>
    <property type="match status" value="1"/>
</dbReference>
<dbReference type="SUPFAM" id="SSF53850">
    <property type="entry name" value="Periplasmic binding protein-like II"/>
    <property type="match status" value="2"/>
</dbReference>